<dbReference type="Pfam" id="PF01916">
    <property type="entry name" value="DS"/>
    <property type="match status" value="1"/>
</dbReference>
<comment type="similarity">
    <text evidence="1">Belongs to the deoxyhypusine synthase family.</text>
</comment>
<evidence type="ECO:0000256" key="2">
    <source>
        <dbReference type="ARBA" id="ARBA00022679"/>
    </source>
</evidence>
<evidence type="ECO:0000256" key="1">
    <source>
        <dbReference type="ARBA" id="ARBA00009892"/>
    </source>
</evidence>
<dbReference type="InterPro" id="IPR002773">
    <property type="entry name" value="Deoxyhypusine_synthase"/>
</dbReference>
<proteinExistence type="inferred from homology"/>
<gene>
    <name evidence="3" type="ORF">METZ01_LOCUS513133</name>
</gene>
<sequence>GTTGKSFIAEAYRYDVPIYTSSPGDSTLGLNIAALNLIGKDICIDPSIDVNETTALVLEAKRVGKSGVIVWGGGSPKNFILQPEPALQEVLGFDIKGHDYFIQVTDARPDTGGLSGATPSEAVSWAKIDPDTVNQSVVCYSDTTIVMPLLTAYLENCGIKREPKRLYKKFPVLTDKLREAFMQQEDLILGKRSVEDTIKFLKKNKD</sequence>
<dbReference type="Gene3D" id="3.40.910.10">
    <property type="entry name" value="Deoxyhypusine synthase"/>
    <property type="match status" value="1"/>
</dbReference>
<accession>A0A383EUF5</accession>
<evidence type="ECO:0000313" key="3">
    <source>
        <dbReference type="EMBL" id="SVE60279.1"/>
    </source>
</evidence>
<keyword evidence="2" id="KW-0808">Transferase</keyword>
<feature type="non-terminal residue" evidence="3">
    <location>
        <position position="1"/>
    </location>
</feature>
<organism evidence="3">
    <name type="scientific">marine metagenome</name>
    <dbReference type="NCBI Taxonomy" id="408172"/>
    <lineage>
        <taxon>unclassified sequences</taxon>
        <taxon>metagenomes</taxon>
        <taxon>ecological metagenomes</taxon>
    </lineage>
</organism>
<reference evidence="3" key="1">
    <citation type="submission" date="2018-05" db="EMBL/GenBank/DDBJ databases">
        <authorList>
            <person name="Lanie J.A."/>
            <person name="Ng W.-L."/>
            <person name="Kazmierczak K.M."/>
            <person name="Andrzejewski T.M."/>
            <person name="Davidsen T.M."/>
            <person name="Wayne K.J."/>
            <person name="Tettelin H."/>
            <person name="Glass J.I."/>
            <person name="Rusch D."/>
            <person name="Podicherti R."/>
            <person name="Tsui H.-C.T."/>
            <person name="Winkler M.E."/>
        </authorList>
    </citation>
    <scope>NUCLEOTIDE SEQUENCE</scope>
</reference>
<dbReference type="PANTHER" id="PTHR11703:SF2">
    <property type="entry name" value="DEOXYHYPUSINE SYNTHASE-LIKE PROTEIN"/>
    <property type="match status" value="1"/>
</dbReference>
<dbReference type="GO" id="GO:0034038">
    <property type="term" value="F:deoxyhypusine synthase activity"/>
    <property type="evidence" value="ECO:0007669"/>
    <property type="project" value="TreeGrafter"/>
</dbReference>
<dbReference type="PANTHER" id="PTHR11703">
    <property type="entry name" value="DEOXYHYPUSINE SYNTHASE"/>
    <property type="match status" value="1"/>
</dbReference>
<dbReference type="AlphaFoldDB" id="A0A383EUF5"/>
<dbReference type="GO" id="GO:0005737">
    <property type="term" value="C:cytoplasm"/>
    <property type="evidence" value="ECO:0007669"/>
    <property type="project" value="TreeGrafter"/>
</dbReference>
<dbReference type="EMBL" id="UINC01228807">
    <property type="protein sequence ID" value="SVE60279.1"/>
    <property type="molecule type" value="Genomic_DNA"/>
</dbReference>
<dbReference type="SUPFAM" id="SSF52467">
    <property type="entry name" value="DHS-like NAD/FAD-binding domain"/>
    <property type="match status" value="1"/>
</dbReference>
<evidence type="ECO:0008006" key="4">
    <source>
        <dbReference type="Google" id="ProtNLM"/>
    </source>
</evidence>
<dbReference type="InterPro" id="IPR029035">
    <property type="entry name" value="DHS-like_NAD/FAD-binding_dom"/>
</dbReference>
<protein>
    <recommendedName>
        <fullName evidence="4">Deoxyhypusine synthase</fullName>
    </recommendedName>
</protein>
<dbReference type="InterPro" id="IPR036982">
    <property type="entry name" value="Deoxyhypusine_synthase_sf"/>
</dbReference>
<name>A0A383EUF5_9ZZZZ</name>